<organism evidence="2 3">
    <name type="scientific">Chlamydomonas reinhardtii</name>
    <name type="common">Chlamydomonas smithii</name>
    <dbReference type="NCBI Taxonomy" id="3055"/>
    <lineage>
        <taxon>Eukaryota</taxon>
        <taxon>Viridiplantae</taxon>
        <taxon>Chlorophyta</taxon>
        <taxon>core chlorophytes</taxon>
        <taxon>Chlorophyceae</taxon>
        <taxon>CS clade</taxon>
        <taxon>Chlamydomonadales</taxon>
        <taxon>Chlamydomonadaceae</taxon>
        <taxon>Chlamydomonas</taxon>
    </lineage>
</organism>
<dbReference type="GeneID" id="66054195"/>
<sequence length="63" mass="6774">MARRNLVSAPAERAGPRWPAPMPPSPREKPTEARKPEPHDPRSAEVLSGWRATVSCVGSGICA</sequence>
<dbReference type="EMBL" id="CM008968">
    <property type="protein sequence ID" value="PNW81273.1"/>
    <property type="molecule type" value="Genomic_DNA"/>
</dbReference>
<dbReference type="RefSeq" id="XP_042923092.1">
    <property type="nucleotide sequence ID" value="XM_043064524.1"/>
</dbReference>
<accession>A0A2K3DL68</accession>
<gene>
    <name evidence="2" type="ORF">CHLRE_07g349167v5</name>
</gene>
<proteinExistence type="predicted"/>
<feature type="compositionally biased region" description="Basic and acidic residues" evidence="1">
    <location>
        <begin position="26"/>
        <end position="43"/>
    </location>
</feature>
<reference evidence="2 3" key="1">
    <citation type="journal article" date="2007" name="Science">
        <title>The Chlamydomonas genome reveals the evolution of key animal and plant functions.</title>
        <authorList>
            <person name="Merchant S.S."/>
            <person name="Prochnik S.E."/>
            <person name="Vallon O."/>
            <person name="Harris E.H."/>
            <person name="Karpowicz S.J."/>
            <person name="Witman G.B."/>
            <person name="Terry A."/>
            <person name="Salamov A."/>
            <person name="Fritz-Laylin L.K."/>
            <person name="Marechal-Drouard L."/>
            <person name="Marshall W.F."/>
            <person name="Qu L.H."/>
            <person name="Nelson D.R."/>
            <person name="Sanderfoot A.A."/>
            <person name="Spalding M.H."/>
            <person name="Kapitonov V.V."/>
            <person name="Ren Q."/>
            <person name="Ferris P."/>
            <person name="Lindquist E."/>
            <person name="Shapiro H."/>
            <person name="Lucas S.M."/>
            <person name="Grimwood J."/>
            <person name="Schmutz J."/>
            <person name="Cardol P."/>
            <person name="Cerutti H."/>
            <person name="Chanfreau G."/>
            <person name="Chen C.L."/>
            <person name="Cognat V."/>
            <person name="Croft M.T."/>
            <person name="Dent R."/>
            <person name="Dutcher S."/>
            <person name="Fernandez E."/>
            <person name="Fukuzawa H."/>
            <person name="Gonzalez-Ballester D."/>
            <person name="Gonzalez-Halphen D."/>
            <person name="Hallmann A."/>
            <person name="Hanikenne M."/>
            <person name="Hippler M."/>
            <person name="Inwood W."/>
            <person name="Jabbari K."/>
            <person name="Kalanon M."/>
            <person name="Kuras R."/>
            <person name="Lefebvre P.A."/>
            <person name="Lemaire S.D."/>
            <person name="Lobanov A.V."/>
            <person name="Lohr M."/>
            <person name="Manuell A."/>
            <person name="Meier I."/>
            <person name="Mets L."/>
            <person name="Mittag M."/>
            <person name="Mittelmeier T."/>
            <person name="Moroney J.V."/>
            <person name="Moseley J."/>
            <person name="Napoli C."/>
            <person name="Nedelcu A.M."/>
            <person name="Niyogi K."/>
            <person name="Novoselov S.V."/>
            <person name="Paulsen I.T."/>
            <person name="Pazour G."/>
            <person name="Purton S."/>
            <person name="Ral J.P."/>
            <person name="Riano-Pachon D.M."/>
            <person name="Riekhof W."/>
            <person name="Rymarquis L."/>
            <person name="Schroda M."/>
            <person name="Stern D."/>
            <person name="Umen J."/>
            <person name="Willows R."/>
            <person name="Wilson N."/>
            <person name="Zimmer S.L."/>
            <person name="Allmer J."/>
            <person name="Balk J."/>
            <person name="Bisova K."/>
            <person name="Chen C.J."/>
            <person name="Elias M."/>
            <person name="Gendler K."/>
            <person name="Hauser C."/>
            <person name="Lamb M.R."/>
            <person name="Ledford H."/>
            <person name="Long J.C."/>
            <person name="Minagawa J."/>
            <person name="Page M.D."/>
            <person name="Pan J."/>
            <person name="Pootakham W."/>
            <person name="Roje S."/>
            <person name="Rose A."/>
            <person name="Stahlberg E."/>
            <person name="Terauchi A.M."/>
            <person name="Yang P."/>
            <person name="Ball S."/>
            <person name="Bowler C."/>
            <person name="Dieckmann C.L."/>
            <person name="Gladyshev V.N."/>
            <person name="Green P."/>
            <person name="Jorgensen R."/>
            <person name="Mayfield S."/>
            <person name="Mueller-Roeber B."/>
            <person name="Rajamani S."/>
            <person name="Sayre R.T."/>
            <person name="Brokstein P."/>
            <person name="Dubchak I."/>
            <person name="Goodstein D."/>
            <person name="Hornick L."/>
            <person name="Huang Y.W."/>
            <person name="Jhaveri J."/>
            <person name="Luo Y."/>
            <person name="Martinez D."/>
            <person name="Ngau W.C."/>
            <person name="Otillar B."/>
            <person name="Poliakov A."/>
            <person name="Porter A."/>
            <person name="Szajkowski L."/>
            <person name="Werner G."/>
            <person name="Zhou K."/>
            <person name="Grigoriev I.V."/>
            <person name="Rokhsar D.S."/>
            <person name="Grossman A.R."/>
        </authorList>
    </citation>
    <scope>NUCLEOTIDE SEQUENCE [LARGE SCALE GENOMIC DNA]</scope>
    <source>
        <strain evidence="3">CC-503</strain>
    </source>
</reference>
<name>A0A2K3DL68_CHLRE</name>
<dbReference type="Gramene" id="PNW81273">
    <property type="protein sequence ID" value="PNW81273"/>
    <property type="gene ID" value="CHLRE_07g349167v5"/>
</dbReference>
<evidence type="ECO:0000313" key="2">
    <source>
        <dbReference type="EMBL" id="PNW81273.1"/>
    </source>
</evidence>
<dbReference type="AlphaFoldDB" id="A0A2K3DL68"/>
<keyword evidence="3" id="KW-1185">Reference proteome</keyword>
<dbReference type="InParanoid" id="A0A2K3DL68"/>
<protein>
    <submittedName>
        <fullName evidence="2">Uncharacterized protein</fullName>
    </submittedName>
</protein>
<evidence type="ECO:0000256" key="1">
    <source>
        <dbReference type="SAM" id="MobiDB-lite"/>
    </source>
</evidence>
<evidence type="ECO:0000313" key="3">
    <source>
        <dbReference type="Proteomes" id="UP000006906"/>
    </source>
</evidence>
<dbReference type="Proteomes" id="UP000006906">
    <property type="component" value="Chromosome 7"/>
</dbReference>
<feature type="region of interest" description="Disordered" evidence="1">
    <location>
        <begin position="1"/>
        <end position="46"/>
    </location>
</feature>
<dbReference type="KEGG" id="cre:CHLRE_07g349167v5"/>